<feature type="compositionally biased region" description="Basic residues" evidence="7">
    <location>
        <begin position="1548"/>
        <end position="1560"/>
    </location>
</feature>
<feature type="compositionally biased region" description="Basic and acidic residues" evidence="7">
    <location>
        <begin position="1730"/>
        <end position="1740"/>
    </location>
</feature>
<accession>A0AAE0IRS6</accession>
<feature type="compositionally biased region" description="Basic and acidic residues" evidence="7">
    <location>
        <begin position="1123"/>
        <end position="1150"/>
    </location>
</feature>
<dbReference type="PANTHER" id="PTHR22928:SF3">
    <property type="entry name" value="TELOMERE-ASSOCIATED PROTEIN RIF1"/>
    <property type="match status" value="1"/>
</dbReference>
<keyword evidence="4" id="KW-0779">Telomere</keyword>
<dbReference type="PANTHER" id="PTHR22928">
    <property type="entry name" value="TELOMERE-ASSOCIATED PROTEIN RIF1"/>
    <property type="match status" value="1"/>
</dbReference>
<protein>
    <submittedName>
        <fullName evidence="9">Rap1-interacting factor 1 N terminal-domain-containing protein</fullName>
    </submittedName>
</protein>
<feature type="compositionally biased region" description="Low complexity" evidence="7">
    <location>
        <begin position="1613"/>
        <end position="1628"/>
    </location>
</feature>
<feature type="domain" description="Telomere-associated protein Rif1 N-terminal" evidence="8">
    <location>
        <begin position="146"/>
        <end position="513"/>
    </location>
</feature>
<evidence type="ECO:0000256" key="2">
    <source>
        <dbReference type="ARBA" id="ARBA00004574"/>
    </source>
</evidence>
<keyword evidence="3" id="KW-0158">Chromosome</keyword>
<evidence type="ECO:0000256" key="6">
    <source>
        <dbReference type="ARBA" id="ARBA00023306"/>
    </source>
</evidence>
<dbReference type="Proteomes" id="UP001283341">
    <property type="component" value="Unassembled WGS sequence"/>
</dbReference>
<evidence type="ECO:0000313" key="9">
    <source>
        <dbReference type="EMBL" id="KAK3329361.1"/>
    </source>
</evidence>
<feature type="region of interest" description="Disordered" evidence="7">
    <location>
        <begin position="1469"/>
        <end position="1489"/>
    </location>
</feature>
<feature type="region of interest" description="Disordered" evidence="7">
    <location>
        <begin position="1509"/>
        <end position="1745"/>
    </location>
</feature>
<evidence type="ECO:0000256" key="7">
    <source>
        <dbReference type="SAM" id="MobiDB-lite"/>
    </source>
</evidence>
<feature type="compositionally biased region" description="Low complexity" evidence="7">
    <location>
        <begin position="1522"/>
        <end position="1536"/>
    </location>
</feature>
<evidence type="ECO:0000256" key="5">
    <source>
        <dbReference type="ARBA" id="ARBA00023242"/>
    </source>
</evidence>
<feature type="region of interest" description="Disordered" evidence="7">
    <location>
        <begin position="1102"/>
        <end position="1442"/>
    </location>
</feature>
<gene>
    <name evidence="9" type="ORF">B0H66DRAFT_579147</name>
</gene>
<evidence type="ECO:0000313" key="10">
    <source>
        <dbReference type="Proteomes" id="UP001283341"/>
    </source>
</evidence>
<proteinExistence type="predicted"/>
<reference evidence="9" key="2">
    <citation type="submission" date="2023-06" db="EMBL/GenBank/DDBJ databases">
        <authorList>
            <consortium name="Lawrence Berkeley National Laboratory"/>
            <person name="Haridas S."/>
            <person name="Hensen N."/>
            <person name="Bonometti L."/>
            <person name="Westerberg I."/>
            <person name="Brannstrom I.O."/>
            <person name="Guillou S."/>
            <person name="Cros-Aarteil S."/>
            <person name="Calhoun S."/>
            <person name="Kuo A."/>
            <person name="Mondo S."/>
            <person name="Pangilinan J."/>
            <person name="Riley R."/>
            <person name="Labutti K."/>
            <person name="Andreopoulos B."/>
            <person name="Lipzen A."/>
            <person name="Chen C."/>
            <person name="Yanf M."/>
            <person name="Daum C."/>
            <person name="Ng V."/>
            <person name="Clum A."/>
            <person name="Steindorff A."/>
            <person name="Ohm R."/>
            <person name="Martin F."/>
            <person name="Silar P."/>
            <person name="Natvig D."/>
            <person name="Lalanne C."/>
            <person name="Gautier V."/>
            <person name="Ament-Velasquez S.L."/>
            <person name="Kruys A."/>
            <person name="Hutchinson M.I."/>
            <person name="Powell A.J."/>
            <person name="Barry K."/>
            <person name="Miller A.N."/>
            <person name="Grigoriev I.V."/>
            <person name="Debuchy R."/>
            <person name="Gladieux P."/>
            <person name="Thoren M.H."/>
            <person name="Johannesson H."/>
        </authorList>
    </citation>
    <scope>NUCLEOTIDE SEQUENCE</scope>
    <source>
        <strain evidence="9">CBS 118394</strain>
    </source>
</reference>
<feature type="compositionally biased region" description="Polar residues" evidence="7">
    <location>
        <begin position="1379"/>
        <end position="1392"/>
    </location>
</feature>
<organism evidence="9 10">
    <name type="scientific">Apodospora peruviana</name>
    <dbReference type="NCBI Taxonomy" id="516989"/>
    <lineage>
        <taxon>Eukaryota</taxon>
        <taxon>Fungi</taxon>
        <taxon>Dikarya</taxon>
        <taxon>Ascomycota</taxon>
        <taxon>Pezizomycotina</taxon>
        <taxon>Sordariomycetes</taxon>
        <taxon>Sordariomycetidae</taxon>
        <taxon>Sordariales</taxon>
        <taxon>Lasiosphaeriaceae</taxon>
        <taxon>Apodospora</taxon>
    </lineage>
</organism>
<evidence type="ECO:0000256" key="1">
    <source>
        <dbReference type="ARBA" id="ARBA00004123"/>
    </source>
</evidence>
<feature type="compositionally biased region" description="Basic and acidic residues" evidence="7">
    <location>
        <begin position="1587"/>
        <end position="1605"/>
    </location>
</feature>
<dbReference type="SUPFAM" id="SSF48371">
    <property type="entry name" value="ARM repeat"/>
    <property type="match status" value="1"/>
</dbReference>
<reference evidence="9" key="1">
    <citation type="journal article" date="2023" name="Mol. Phylogenet. Evol.">
        <title>Genome-scale phylogeny and comparative genomics of the fungal order Sordariales.</title>
        <authorList>
            <person name="Hensen N."/>
            <person name="Bonometti L."/>
            <person name="Westerberg I."/>
            <person name="Brannstrom I.O."/>
            <person name="Guillou S."/>
            <person name="Cros-Aarteil S."/>
            <person name="Calhoun S."/>
            <person name="Haridas S."/>
            <person name="Kuo A."/>
            <person name="Mondo S."/>
            <person name="Pangilinan J."/>
            <person name="Riley R."/>
            <person name="LaButti K."/>
            <person name="Andreopoulos B."/>
            <person name="Lipzen A."/>
            <person name="Chen C."/>
            <person name="Yan M."/>
            <person name="Daum C."/>
            <person name="Ng V."/>
            <person name="Clum A."/>
            <person name="Steindorff A."/>
            <person name="Ohm R.A."/>
            <person name="Martin F."/>
            <person name="Silar P."/>
            <person name="Natvig D.O."/>
            <person name="Lalanne C."/>
            <person name="Gautier V."/>
            <person name="Ament-Velasquez S.L."/>
            <person name="Kruys A."/>
            <person name="Hutchinson M.I."/>
            <person name="Powell A.J."/>
            <person name="Barry K."/>
            <person name="Miller A.N."/>
            <person name="Grigoriev I.V."/>
            <person name="Debuchy R."/>
            <person name="Gladieux P."/>
            <person name="Hiltunen Thoren M."/>
            <person name="Johannesson H."/>
        </authorList>
    </citation>
    <scope>NUCLEOTIDE SEQUENCE</scope>
    <source>
        <strain evidence="9">CBS 118394</strain>
    </source>
</reference>
<feature type="region of interest" description="Disordered" evidence="7">
    <location>
        <begin position="1"/>
        <end position="104"/>
    </location>
</feature>
<evidence type="ECO:0000256" key="4">
    <source>
        <dbReference type="ARBA" id="ARBA00022895"/>
    </source>
</evidence>
<dbReference type="InterPro" id="IPR022031">
    <property type="entry name" value="Rif1_N"/>
</dbReference>
<evidence type="ECO:0000256" key="3">
    <source>
        <dbReference type="ARBA" id="ARBA00022454"/>
    </source>
</evidence>
<comment type="subcellular location">
    <subcellularLocation>
        <location evidence="2">Chromosome</location>
        <location evidence="2">Telomere</location>
    </subcellularLocation>
    <subcellularLocation>
        <location evidence="1">Nucleus</location>
    </subcellularLocation>
</comment>
<dbReference type="Pfam" id="PF12231">
    <property type="entry name" value="Rif1_N"/>
    <property type="match status" value="1"/>
</dbReference>
<dbReference type="GO" id="GO:0005634">
    <property type="term" value="C:nucleus"/>
    <property type="evidence" value="ECO:0007669"/>
    <property type="project" value="UniProtKB-SubCell"/>
</dbReference>
<comment type="caution">
    <text evidence="9">The sequence shown here is derived from an EMBL/GenBank/DDBJ whole genome shotgun (WGS) entry which is preliminary data.</text>
</comment>
<name>A0AAE0IRS6_9PEZI</name>
<keyword evidence="6" id="KW-0131">Cell cycle</keyword>
<feature type="compositionally biased region" description="Basic and acidic residues" evidence="7">
    <location>
        <begin position="1174"/>
        <end position="1185"/>
    </location>
</feature>
<evidence type="ECO:0000259" key="8">
    <source>
        <dbReference type="Pfam" id="PF12231"/>
    </source>
</evidence>
<feature type="compositionally biased region" description="Acidic residues" evidence="7">
    <location>
        <begin position="1343"/>
        <end position="1357"/>
    </location>
</feature>
<dbReference type="GO" id="GO:0140445">
    <property type="term" value="C:chromosome, telomeric repeat region"/>
    <property type="evidence" value="ECO:0007669"/>
    <property type="project" value="TreeGrafter"/>
</dbReference>
<dbReference type="InterPro" id="IPR016024">
    <property type="entry name" value="ARM-type_fold"/>
</dbReference>
<feature type="compositionally biased region" description="Polar residues" evidence="7">
    <location>
        <begin position="50"/>
        <end position="60"/>
    </location>
</feature>
<feature type="compositionally biased region" description="Polar residues" evidence="7">
    <location>
        <begin position="1650"/>
        <end position="1670"/>
    </location>
</feature>
<sequence length="1795" mass="198703">MSSILESLPPRPPTPPRETHHEAAVQSNHVLAIASAESTPSVHTPPGISSPHSTAATNSTSRRRKKVGFSAKAEYKDPPVYPEGVARRQHPTPVSLPRSASKPVKSILKVTHHEANPLEATNEDGCDPCNPLPNLATMLESTIQQLAGGDRDAKLDAYMMLTRAWRASNNLPDRVALQDKMGLFMQFMQRDLVCKTPEGTVDTSLVNHTLNLLITFLGFPAIASTITNDFGVFIIDHCIRSFEDASVPKDVARHLMKVISIQNFSAKVMTSDRVGRLVTSLHNIEEHLQGKSIVMSRVLIYKKLVKQARPLMVAHSDWLFDLFTDMLSTLKDIRSSAIALGFEAAFSIGHEKQLSRKVMEIFKSATSEDGQQYVEYYEDRLEAMAKEKQDSAAIPRIWSVVILLIRFRLGEWEFSSRWLKIIQDCFNSSDIPTKVEANYAWNCLVYQTQTDERLFTKHLSKLAMPLTSQLKRRGNKKNAEDIRKAVFSGICNLFYYTFKPSMNPTLLDSYWDISLKPVITKLLDTASAPAQDHLDQASAILTGLFDCTTPRRWRDDRVVERSPVKPEELPAIDSKWIRRSAGTVFGVVQPILERDFLALAEENSATHKLWQTLVATVASAALKEIKVAKDTAVFVTEALQVLQTVWKRGLPVDENAPPGAVKFLLAVRAFLEVMIRSLDLLPFTEKPGKGQTFAKAPLYQLFSMLSALPPGVPDDGDFAGFFASVFHPFFAPKGDKAQMDLAQDLLTTIPMEAPRPYGPWAFVAGRIMTWLEPSPSGHHSTGSGNETPVGHDYRDIVKVLERGIRSTPNLPWDHWEALFYALYERARDETGDAGVAIAVIEPLAKVLLDQLTQQGSTVPSANTLRCLTELLAVATQPRDKQAVEAARRRLWGTVYAGSRSSAFDPFDNLYKAATEALGYLYQQFDASNSDAAADLLKEVGGFFDRCNRQLFFKTMSALQDGFLPWLHDAKRLLGSQTGAVFIVTKSLWDKLSTLIADAERSDLQLESVERLFCATFNSSHRSIVNSSVALWNRLFGNAENLEYPEKLKAALIQVQPHADIEVPGLEISSGEYAGQQPLFVDSLDDYSLPKLYTRSSRRGTPLAVVAPRSESPRSSKLGSSARRHLDATPKAKSTRDTRRSTTPRLRHDDSQVQFAAIEPSPLDSKNMESQVFTERQKEVRERQKENTALFPEIRSSPGPKSKESTRVVPFREPSPEQEHHPQVRAAATPEPENGYNDYVSSTPTPRRGQPVFIPEHDMMDPPSSPPEPRRNPLAAEIRSRSASNSLLDDWQFTSSPISGSPNPSRHTANPEVAGQNDLMGDVTMSDAEDDLPPPHDDAVTAVEEPEPEPVPENDLVEDSVVTGRDAMPTIVSLDPIETPVSTPSKNTRSAARQETPKSDSDVFVDAPTSPLPPTPRRVTRSTRASSAAITEAPPMPALAPANSLSFDINDVDETSLLRVVVELESGKFDRSEYVRPSASPEKNKLDNDAVHPTAGKVETQDCIVVVSPRRPASQGLTRWTRSDSVSSTILTSSAVADTEQIPSSQLKGRGRRGKRKRGFSKGHEAAGKKRKEHGPDSEVAEVPDSQPGEKTEAAVKADKVPEERSLSPSAEYFSQDSFSNSDQSSQESAVLVDLQSSGNIHMESDDHDVQSQIALESQQGQSECAEQDANQPAPLVTSMEEHADESIMQIDDDDSKAVVEATPDQIDVDPQSNEKAKEVPEEDIINNDSVLKEEHERQPEPDLDPVQKIMSIFRGGLDMLRSASLSRTEVYQIEDMLMDTKRELYDAERRGRGGE</sequence>
<dbReference type="GO" id="GO:0000723">
    <property type="term" value="P:telomere maintenance"/>
    <property type="evidence" value="ECO:0007669"/>
    <property type="project" value="TreeGrafter"/>
</dbReference>
<feature type="compositionally biased region" description="Polar residues" evidence="7">
    <location>
        <begin position="1280"/>
        <end position="1307"/>
    </location>
</feature>
<keyword evidence="10" id="KW-1185">Reference proteome</keyword>
<keyword evidence="5" id="KW-0539">Nucleus</keyword>
<dbReference type="EMBL" id="JAUEDM010000001">
    <property type="protein sequence ID" value="KAK3329361.1"/>
    <property type="molecule type" value="Genomic_DNA"/>
</dbReference>